<gene>
    <name evidence="1" type="ORF">RF819_17500</name>
</gene>
<protein>
    <submittedName>
        <fullName evidence="1">Uncharacterized protein</fullName>
    </submittedName>
</protein>
<organism evidence="1 2">
    <name type="scientific">Rhodoferax fermentans</name>
    <dbReference type="NCBI Taxonomy" id="28066"/>
    <lineage>
        <taxon>Bacteria</taxon>
        <taxon>Pseudomonadati</taxon>
        <taxon>Pseudomonadota</taxon>
        <taxon>Betaproteobacteria</taxon>
        <taxon>Burkholderiales</taxon>
        <taxon>Comamonadaceae</taxon>
        <taxon>Rhodoferax</taxon>
    </lineage>
</organism>
<dbReference type="EMBL" id="MTJN01000002">
    <property type="protein sequence ID" value="OOV09248.1"/>
    <property type="molecule type" value="Genomic_DNA"/>
</dbReference>
<keyword evidence="2" id="KW-1185">Reference proteome</keyword>
<dbReference type="Proteomes" id="UP000190750">
    <property type="component" value="Unassembled WGS sequence"/>
</dbReference>
<reference evidence="1 2" key="1">
    <citation type="submission" date="2017-01" db="EMBL/GenBank/DDBJ databases">
        <title>Genome sequencing of Rhodoferax fermentans JCM 7819.</title>
        <authorList>
            <person name="Kim Y.J."/>
            <person name="Farh M.E.-A."/>
            <person name="Yang D.-C."/>
        </authorList>
    </citation>
    <scope>NUCLEOTIDE SEQUENCE [LARGE SCALE GENOMIC DNA]</scope>
    <source>
        <strain evidence="1 2">JCM 7819</strain>
    </source>
</reference>
<sequence length="173" mass="18523">MFAAARAQTPTTGPLVLLHIGDEQTGLAVGQGAEPTAQLALAIGAESTAREHFRHSPPSPLELENAIMTVEDEVTRALPLRVAGAELVTSDAAIREIALLSGVTAGQRMALSLDAMERCFDRLAQRSLGRPISSDNLPTSTSFAASLLILREFMHHLRFETITVLQASERVTP</sequence>
<name>A0A1T1AZ47_RHOFE</name>
<accession>A0A1T1AZ47</accession>
<comment type="caution">
    <text evidence="1">The sequence shown here is derived from an EMBL/GenBank/DDBJ whole genome shotgun (WGS) entry which is preliminary data.</text>
</comment>
<evidence type="ECO:0000313" key="1">
    <source>
        <dbReference type="EMBL" id="OOV09248.1"/>
    </source>
</evidence>
<dbReference type="STRING" id="28066.RF819_17500"/>
<proteinExistence type="predicted"/>
<evidence type="ECO:0000313" key="2">
    <source>
        <dbReference type="Proteomes" id="UP000190750"/>
    </source>
</evidence>
<dbReference type="Gene3D" id="3.30.420.150">
    <property type="entry name" value="Exopolyphosphatase. Domain 2"/>
    <property type="match status" value="1"/>
</dbReference>
<dbReference type="AlphaFoldDB" id="A0A1T1AZ47"/>